<dbReference type="Proteomes" id="UP000252707">
    <property type="component" value="Unassembled WGS sequence"/>
</dbReference>
<dbReference type="GO" id="GO:0015666">
    <property type="term" value="F:restriction endodeoxyribonuclease activity"/>
    <property type="evidence" value="ECO:0007669"/>
    <property type="project" value="TreeGrafter"/>
</dbReference>
<dbReference type="InterPro" id="IPR011335">
    <property type="entry name" value="Restrct_endonuc-II-like"/>
</dbReference>
<gene>
    <name evidence="2" type="ORF">DFQ59_101101</name>
</gene>
<accession>A0A369CGI2</accession>
<evidence type="ECO:0000259" key="1">
    <source>
        <dbReference type="Pfam" id="PF04471"/>
    </source>
</evidence>
<dbReference type="PANTHER" id="PTHR30015:SF7">
    <property type="entry name" value="TYPE IV METHYL-DIRECTED RESTRICTION ENZYME ECOKMRR"/>
    <property type="match status" value="1"/>
</dbReference>
<dbReference type="InterPro" id="IPR011856">
    <property type="entry name" value="tRNA_endonuc-like_dom_sf"/>
</dbReference>
<proteinExistence type="predicted"/>
<comment type="caution">
    <text evidence="2">The sequence shown here is derived from an EMBL/GenBank/DDBJ whole genome shotgun (WGS) entry which is preliminary data.</text>
</comment>
<dbReference type="InterPro" id="IPR016984">
    <property type="entry name" value="UCP031853"/>
</dbReference>
<name>A0A369CGI2_9GAMM</name>
<keyword evidence="3" id="KW-1185">Reference proteome</keyword>
<protein>
    <submittedName>
        <fullName evidence="2">Restriction system protein</fullName>
    </submittedName>
</protein>
<dbReference type="Gene3D" id="3.40.1350.10">
    <property type="match status" value="1"/>
</dbReference>
<feature type="domain" description="Restriction endonuclease type IV Mrr" evidence="1">
    <location>
        <begin position="195"/>
        <end position="307"/>
    </location>
</feature>
<organism evidence="2 3">
    <name type="scientific">Thioalbus denitrificans</name>
    <dbReference type="NCBI Taxonomy" id="547122"/>
    <lineage>
        <taxon>Bacteria</taxon>
        <taxon>Pseudomonadati</taxon>
        <taxon>Pseudomonadota</taxon>
        <taxon>Gammaproteobacteria</taxon>
        <taxon>Chromatiales</taxon>
        <taxon>Ectothiorhodospiraceae</taxon>
        <taxon>Thioalbus</taxon>
    </lineage>
</organism>
<dbReference type="InterPro" id="IPR007560">
    <property type="entry name" value="Restrct_endonuc_IV_Mrr"/>
</dbReference>
<dbReference type="InterPro" id="IPR052906">
    <property type="entry name" value="Type_IV_Methyl-Rstrct_Enzyme"/>
</dbReference>
<dbReference type="AlphaFoldDB" id="A0A369CGI2"/>
<dbReference type="PANTHER" id="PTHR30015">
    <property type="entry name" value="MRR RESTRICTION SYSTEM PROTEIN"/>
    <property type="match status" value="1"/>
</dbReference>
<evidence type="ECO:0000313" key="2">
    <source>
        <dbReference type="EMBL" id="RCX32803.1"/>
    </source>
</evidence>
<evidence type="ECO:0000313" key="3">
    <source>
        <dbReference type="Proteomes" id="UP000252707"/>
    </source>
</evidence>
<dbReference type="GO" id="GO:0009307">
    <property type="term" value="P:DNA restriction-modification system"/>
    <property type="evidence" value="ECO:0007669"/>
    <property type="project" value="InterPro"/>
</dbReference>
<dbReference type="PIRSF" id="PIRSF031853">
    <property type="entry name" value="UPC031853"/>
    <property type="match status" value="1"/>
</dbReference>
<sequence>MENKETTIWGIHAGKTGDADTLFLKKNRIAIGWSKLGDLSGIAPDREAFKARVAEVFPDKKPGAIPSIAGQTFRFAHEMKPGDLVVYPSKQDRKVHIGRIEGGYHFDSKLEPSYPHMRPAKWLRAVPRSKFTQGALYEIGSAMSLFLVKNYADEFRLALEGRLDAPQVSKDESVAAVAKDIEETTRDFVLKRLAQEVKGHPFADFVAQLLNTMGYRTRISSAGPDGGIDIVAHKDELGFEPPIVKVQVKSSEGSIGDPVVSALYGKVGEKEFGLLVTLGTFTAQARNFAKSKSNLRLIDGEELVSLIFQHYEQFDSPYKGLLPLRRVYVPEVLDEGEE</sequence>
<dbReference type="SUPFAM" id="SSF52980">
    <property type="entry name" value="Restriction endonuclease-like"/>
    <property type="match status" value="1"/>
</dbReference>
<dbReference type="EMBL" id="QPJY01000001">
    <property type="protein sequence ID" value="RCX32803.1"/>
    <property type="molecule type" value="Genomic_DNA"/>
</dbReference>
<dbReference type="RefSeq" id="WP_211314728.1">
    <property type="nucleotide sequence ID" value="NZ_QPJY01000001.1"/>
</dbReference>
<reference evidence="2 3" key="1">
    <citation type="submission" date="2018-07" db="EMBL/GenBank/DDBJ databases">
        <title>Genomic Encyclopedia of Type Strains, Phase IV (KMG-IV): sequencing the most valuable type-strain genomes for metagenomic binning, comparative biology and taxonomic classification.</title>
        <authorList>
            <person name="Goeker M."/>
        </authorList>
    </citation>
    <scope>NUCLEOTIDE SEQUENCE [LARGE SCALE GENOMIC DNA]</scope>
    <source>
        <strain evidence="2 3">DSM 26407</strain>
    </source>
</reference>
<dbReference type="Pfam" id="PF04471">
    <property type="entry name" value="Mrr_cat"/>
    <property type="match status" value="1"/>
</dbReference>
<dbReference type="GO" id="GO:0003677">
    <property type="term" value="F:DNA binding"/>
    <property type="evidence" value="ECO:0007669"/>
    <property type="project" value="InterPro"/>
</dbReference>